<reference evidence="2 3" key="1">
    <citation type="journal article" date="2006" name="Nature">
        <title>Global trends of whole-genome duplications revealed by the ciliate Paramecium tetraurelia.</title>
        <authorList>
            <consortium name="Genoscope"/>
            <person name="Aury J.-M."/>
            <person name="Jaillon O."/>
            <person name="Duret L."/>
            <person name="Noel B."/>
            <person name="Jubin C."/>
            <person name="Porcel B.M."/>
            <person name="Segurens B."/>
            <person name="Daubin V."/>
            <person name="Anthouard V."/>
            <person name="Aiach N."/>
            <person name="Arnaiz O."/>
            <person name="Billaut A."/>
            <person name="Beisson J."/>
            <person name="Blanc I."/>
            <person name="Bouhouche K."/>
            <person name="Camara F."/>
            <person name="Duharcourt S."/>
            <person name="Guigo R."/>
            <person name="Gogendeau D."/>
            <person name="Katinka M."/>
            <person name="Keller A.-M."/>
            <person name="Kissmehl R."/>
            <person name="Klotz C."/>
            <person name="Koll F."/>
            <person name="Le Moue A."/>
            <person name="Lepere C."/>
            <person name="Malinsky S."/>
            <person name="Nowacki M."/>
            <person name="Nowak J.K."/>
            <person name="Plattner H."/>
            <person name="Poulain J."/>
            <person name="Ruiz F."/>
            <person name="Serrano V."/>
            <person name="Zagulski M."/>
            <person name="Dessen P."/>
            <person name="Betermier M."/>
            <person name="Weissenbach J."/>
            <person name="Scarpelli C."/>
            <person name="Schachter V."/>
            <person name="Sperling L."/>
            <person name="Meyer E."/>
            <person name="Cohen J."/>
            <person name="Wincker P."/>
        </authorList>
    </citation>
    <scope>NUCLEOTIDE SEQUENCE [LARGE SCALE GENOMIC DNA]</scope>
    <source>
        <strain evidence="2 3">Stock d4-2</strain>
    </source>
</reference>
<dbReference type="EMBL" id="CT868529">
    <property type="protein sequence ID" value="CAK84892.1"/>
    <property type="molecule type" value="Genomic_DNA"/>
</dbReference>
<evidence type="ECO:0000313" key="2">
    <source>
        <dbReference type="EMBL" id="CAK84892.1"/>
    </source>
</evidence>
<dbReference type="RefSeq" id="XP_001452289.1">
    <property type="nucleotide sequence ID" value="XM_001452252.1"/>
</dbReference>
<accession>A0DPC5</accession>
<dbReference type="HOGENOM" id="CLU_1196828_0_0_1"/>
<keyword evidence="3" id="KW-1185">Reference proteome</keyword>
<name>A0DPC5_PARTE</name>
<dbReference type="GeneID" id="5038074"/>
<sequence length="238" mass="28261">MSRVLPASVRHFVSPPRTSQNPRETTVIPIQETIVPMQPVTSEYIVREQKGSVRQEQPRTQIKTQVIVKEADHTFCEQRIAEQQKEIDLWRKKYLELQAELDRNTSYEETIQQLQDRVEILIGENKKLNQSLKQKIGDLDQARISINELEQHIRTQKNQNEEIQRLQKQLDQSKKQVNEWKNRFVTIEKQISTITNTDMKTSELEQKISKLQQDLSNWKERCLRAEKEKKDLEDCKQQ</sequence>
<evidence type="ECO:0000256" key="1">
    <source>
        <dbReference type="SAM" id="Coils"/>
    </source>
</evidence>
<dbReference type="KEGG" id="ptm:GSPATT00019074001"/>
<dbReference type="InParanoid" id="A0DPC5"/>
<dbReference type="Proteomes" id="UP000000600">
    <property type="component" value="Unassembled WGS sequence"/>
</dbReference>
<keyword evidence="1" id="KW-0175">Coiled coil</keyword>
<dbReference type="AlphaFoldDB" id="A0DPC5"/>
<proteinExistence type="predicted"/>
<feature type="coiled-coil region" evidence="1">
    <location>
        <begin position="80"/>
        <end position="235"/>
    </location>
</feature>
<organism evidence="2 3">
    <name type="scientific">Paramecium tetraurelia</name>
    <dbReference type="NCBI Taxonomy" id="5888"/>
    <lineage>
        <taxon>Eukaryota</taxon>
        <taxon>Sar</taxon>
        <taxon>Alveolata</taxon>
        <taxon>Ciliophora</taxon>
        <taxon>Intramacronucleata</taxon>
        <taxon>Oligohymenophorea</taxon>
        <taxon>Peniculida</taxon>
        <taxon>Parameciidae</taxon>
        <taxon>Paramecium</taxon>
    </lineage>
</organism>
<gene>
    <name evidence="2" type="ORF">GSPATT00019074001</name>
</gene>
<dbReference type="Gene3D" id="1.10.287.1490">
    <property type="match status" value="1"/>
</dbReference>
<protein>
    <submittedName>
        <fullName evidence="2">Uncharacterized protein</fullName>
    </submittedName>
</protein>
<evidence type="ECO:0000313" key="3">
    <source>
        <dbReference type="Proteomes" id="UP000000600"/>
    </source>
</evidence>